<feature type="domain" description="Gamma-glutamylcyclotransferase AIG2-like" evidence="1">
    <location>
        <begin position="4"/>
        <end position="130"/>
    </location>
</feature>
<keyword evidence="3" id="KW-1185">Reference proteome</keyword>
<evidence type="ECO:0000259" key="1">
    <source>
        <dbReference type="Pfam" id="PF06094"/>
    </source>
</evidence>
<dbReference type="Gene3D" id="3.10.490.10">
    <property type="entry name" value="Gamma-glutamyl cyclotransferase-like"/>
    <property type="match status" value="1"/>
</dbReference>
<proteinExistence type="predicted"/>
<dbReference type="AlphaFoldDB" id="A0A7G9GIN3"/>
<evidence type="ECO:0000313" key="2">
    <source>
        <dbReference type="EMBL" id="QNM10665.1"/>
    </source>
</evidence>
<dbReference type="RefSeq" id="WP_117454714.1">
    <property type="nucleotide sequence ID" value="NZ_CP060636.1"/>
</dbReference>
<evidence type="ECO:0000313" key="3">
    <source>
        <dbReference type="Proteomes" id="UP000515856"/>
    </source>
</evidence>
<organism evidence="2 3">
    <name type="scientific">[Eubacterium] hominis</name>
    <dbReference type="NCBI Taxonomy" id="2764325"/>
    <lineage>
        <taxon>Bacteria</taxon>
        <taxon>Bacillati</taxon>
        <taxon>Bacillota</taxon>
        <taxon>Erysipelotrichia</taxon>
        <taxon>Erysipelotrichales</taxon>
        <taxon>Erysipelotrichaceae</taxon>
        <taxon>Amedibacillus</taxon>
    </lineage>
</organism>
<sequence length="144" mass="17115">MKRIFVYGTLRTDMYNYEKYLKDKIIQSELAYVKGSLHEIKGVIYPALIEGDDMIAGEIMEVDDDQIFDELDELEGYLGELHMDNEYDKIICPIYDDQGNEIDRLPVYMYNIRNEKQKNRLSSRIMERDYVAFMCKKGNCRIRL</sequence>
<dbReference type="GO" id="GO:0016740">
    <property type="term" value="F:transferase activity"/>
    <property type="evidence" value="ECO:0007669"/>
    <property type="project" value="UniProtKB-KW"/>
</dbReference>
<dbReference type="InterPro" id="IPR009288">
    <property type="entry name" value="AIG2-like_dom"/>
</dbReference>
<keyword evidence="2" id="KW-0808">Transferase</keyword>
<dbReference type="Proteomes" id="UP000515856">
    <property type="component" value="Chromosome"/>
</dbReference>
<dbReference type="Pfam" id="PF06094">
    <property type="entry name" value="GGACT"/>
    <property type="match status" value="1"/>
</dbReference>
<dbReference type="InterPro" id="IPR036568">
    <property type="entry name" value="GGCT-like_sf"/>
</dbReference>
<dbReference type="InterPro" id="IPR013024">
    <property type="entry name" value="GGCT-like"/>
</dbReference>
<name>A0A7G9GIN3_9FIRM</name>
<dbReference type="EMBL" id="CP060636">
    <property type="protein sequence ID" value="QNM10665.1"/>
    <property type="molecule type" value="Genomic_DNA"/>
</dbReference>
<reference evidence="2 3" key="1">
    <citation type="submission" date="2020-08" db="EMBL/GenBank/DDBJ databases">
        <authorList>
            <person name="Liu C."/>
            <person name="Sun Q."/>
        </authorList>
    </citation>
    <scope>NUCLEOTIDE SEQUENCE [LARGE SCALE GENOMIC DNA]</scope>
    <source>
        <strain evidence="2 3">NSJ-61</strain>
    </source>
</reference>
<dbReference type="SUPFAM" id="SSF110857">
    <property type="entry name" value="Gamma-glutamyl cyclotransferase-like"/>
    <property type="match status" value="1"/>
</dbReference>
<accession>A0A7G9GIN3</accession>
<dbReference type="KEGG" id="ehn:H9Q80_10200"/>
<dbReference type="CDD" id="cd06661">
    <property type="entry name" value="GGCT_like"/>
    <property type="match status" value="1"/>
</dbReference>
<protein>
    <submittedName>
        <fullName evidence="2">Gamma-glutamylcyclotransferase</fullName>
    </submittedName>
</protein>
<gene>
    <name evidence="2" type="ORF">H9Q80_10200</name>
</gene>